<proteinExistence type="predicted"/>
<comment type="caution">
    <text evidence="1">The sequence shown here is derived from an EMBL/GenBank/DDBJ whole genome shotgun (WGS) entry which is preliminary data.</text>
</comment>
<dbReference type="EMBL" id="JALLPJ020001290">
    <property type="protein sequence ID" value="KAL3771280.1"/>
    <property type="molecule type" value="Genomic_DNA"/>
</dbReference>
<evidence type="ECO:0000313" key="1">
    <source>
        <dbReference type="EMBL" id="KAL3771280.1"/>
    </source>
</evidence>
<reference evidence="1 2" key="1">
    <citation type="submission" date="2024-10" db="EMBL/GenBank/DDBJ databases">
        <title>Updated reference genomes for cyclostephanoid diatoms.</title>
        <authorList>
            <person name="Roberts W.R."/>
            <person name="Alverson A.J."/>
        </authorList>
    </citation>
    <scope>NUCLEOTIDE SEQUENCE [LARGE SCALE GENOMIC DNA]</scope>
    <source>
        <strain evidence="1 2">AJA010-31</strain>
    </source>
</reference>
<organism evidence="1 2">
    <name type="scientific">Cyclotella atomus</name>
    <dbReference type="NCBI Taxonomy" id="382360"/>
    <lineage>
        <taxon>Eukaryota</taxon>
        <taxon>Sar</taxon>
        <taxon>Stramenopiles</taxon>
        <taxon>Ochrophyta</taxon>
        <taxon>Bacillariophyta</taxon>
        <taxon>Coscinodiscophyceae</taxon>
        <taxon>Thalassiosirophycidae</taxon>
        <taxon>Stephanodiscales</taxon>
        <taxon>Stephanodiscaceae</taxon>
        <taxon>Cyclotella</taxon>
    </lineage>
</organism>
<keyword evidence="2" id="KW-1185">Reference proteome</keyword>
<dbReference type="Proteomes" id="UP001530400">
    <property type="component" value="Unassembled WGS sequence"/>
</dbReference>
<protein>
    <submittedName>
        <fullName evidence="1">Uncharacterized protein</fullName>
    </submittedName>
</protein>
<gene>
    <name evidence="1" type="ORF">ACHAWO_005937</name>
</gene>
<accession>A0ABD3N5E0</accession>
<name>A0ABD3N5E0_9STRA</name>
<dbReference type="AlphaFoldDB" id="A0ABD3N5E0"/>
<evidence type="ECO:0000313" key="2">
    <source>
        <dbReference type="Proteomes" id="UP001530400"/>
    </source>
</evidence>
<sequence length="217" mass="24605">MNPVNGFPKQFFTPDAVESMSEPPPKYVPSDEENKKVLKVNTLAFYLIRYYWHIGRAIRDLSGKTILEVALGDVIALGETLDDRKDKLLQSKYHRITLSNIPDYTGLLIVIGLKIPNEPDVWASFVVWQADDSKTDGGLPLHHDELRTWIHRVFISTVLPPDRDVNSVLREVKPSNVNLFLTTLSHCVKFLGMPPHFIASILEELLKNKTLMTTATL</sequence>